<dbReference type="InterPro" id="IPR004837">
    <property type="entry name" value="NaCa_Exmemb"/>
</dbReference>
<evidence type="ECO:0000256" key="5">
    <source>
        <dbReference type="SAM" id="Phobius"/>
    </source>
</evidence>
<protein>
    <recommendedName>
        <fullName evidence="6">Sodium/calcium exchanger membrane region domain-containing protein</fullName>
    </recommendedName>
</protein>
<evidence type="ECO:0000313" key="7">
    <source>
        <dbReference type="EMBL" id="SVC52578.1"/>
    </source>
</evidence>
<evidence type="ECO:0000256" key="4">
    <source>
        <dbReference type="ARBA" id="ARBA00023136"/>
    </source>
</evidence>
<feature type="domain" description="Sodium/calcium exchanger membrane region" evidence="6">
    <location>
        <begin position="5"/>
        <end position="69"/>
    </location>
</feature>
<gene>
    <name evidence="7" type="ORF">METZ01_LOCUS305432</name>
</gene>
<reference evidence="7" key="1">
    <citation type="submission" date="2018-05" db="EMBL/GenBank/DDBJ databases">
        <authorList>
            <person name="Lanie J.A."/>
            <person name="Ng W.-L."/>
            <person name="Kazmierczak K.M."/>
            <person name="Andrzejewski T.M."/>
            <person name="Davidsen T.M."/>
            <person name="Wayne K.J."/>
            <person name="Tettelin H."/>
            <person name="Glass J.I."/>
            <person name="Rusch D."/>
            <person name="Podicherti R."/>
            <person name="Tsui H.-C.T."/>
            <person name="Winkler M.E."/>
        </authorList>
    </citation>
    <scope>NUCLEOTIDE SEQUENCE</scope>
</reference>
<dbReference type="AlphaFoldDB" id="A0A382MW55"/>
<comment type="subcellular location">
    <subcellularLocation>
        <location evidence="1">Membrane</location>
        <topology evidence="1">Multi-pass membrane protein</topology>
    </subcellularLocation>
</comment>
<dbReference type="Gene3D" id="1.20.1420.30">
    <property type="entry name" value="NCX, central ion-binding region"/>
    <property type="match status" value="1"/>
</dbReference>
<organism evidence="7">
    <name type="scientific">marine metagenome</name>
    <dbReference type="NCBI Taxonomy" id="408172"/>
    <lineage>
        <taxon>unclassified sequences</taxon>
        <taxon>metagenomes</taxon>
        <taxon>ecological metagenomes</taxon>
    </lineage>
</organism>
<keyword evidence="4 5" id="KW-0472">Membrane</keyword>
<dbReference type="InterPro" id="IPR044880">
    <property type="entry name" value="NCX_ion-bd_dom_sf"/>
</dbReference>
<keyword evidence="3 5" id="KW-1133">Transmembrane helix</keyword>
<dbReference type="Pfam" id="PF01699">
    <property type="entry name" value="Na_Ca_ex"/>
    <property type="match status" value="1"/>
</dbReference>
<dbReference type="GO" id="GO:0016020">
    <property type="term" value="C:membrane"/>
    <property type="evidence" value="ECO:0007669"/>
    <property type="project" value="UniProtKB-SubCell"/>
</dbReference>
<keyword evidence="2 5" id="KW-0812">Transmembrane</keyword>
<evidence type="ECO:0000256" key="1">
    <source>
        <dbReference type="ARBA" id="ARBA00004141"/>
    </source>
</evidence>
<feature type="transmembrane region" description="Helical" evidence="5">
    <location>
        <begin position="36"/>
        <end position="63"/>
    </location>
</feature>
<dbReference type="GO" id="GO:0055085">
    <property type="term" value="P:transmembrane transport"/>
    <property type="evidence" value="ECO:0007669"/>
    <property type="project" value="InterPro"/>
</dbReference>
<evidence type="ECO:0000256" key="3">
    <source>
        <dbReference type="ARBA" id="ARBA00022989"/>
    </source>
</evidence>
<accession>A0A382MW55</accession>
<evidence type="ECO:0000259" key="6">
    <source>
        <dbReference type="Pfam" id="PF01699"/>
    </source>
</evidence>
<dbReference type="EMBL" id="UINC01096029">
    <property type="protein sequence ID" value="SVC52578.1"/>
    <property type="molecule type" value="Genomic_DNA"/>
</dbReference>
<name>A0A382MW55_9ZZZZ</name>
<feature type="non-terminal residue" evidence="7">
    <location>
        <position position="70"/>
    </location>
</feature>
<evidence type="ECO:0000256" key="2">
    <source>
        <dbReference type="ARBA" id="ARBA00022692"/>
    </source>
</evidence>
<sequence length="70" mass="7466">VSILAFFYILTGIILVTISAQKLEKYSIASSVKFGISPFLIGSTVIALGTSAPEIFTSFFAALNGKFNMV</sequence>
<feature type="non-terminal residue" evidence="7">
    <location>
        <position position="1"/>
    </location>
</feature>
<proteinExistence type="predicted"/>